<dbReference type="Gene3D" id="1.10.10.2910">
    <property type="match status" value="1"/>
</dbReference>
<dbReference type="InterPro" id="IPR052345">
    <property type="entry name" value="Rad_response_metalloprotease"/>
</dbReference>
<dbReference type="OrthoDB" id="9816277at2"/>
<dbReference type="PANTHER" id="PTHR43236">
    <property type="entry name" value="ANTITOXIN HIGA1"/>
    <property type="match status" value="1"/>
</dbReference>
<evidence type="ECO:0000313" key="3">
    <source>
        <dbReference type="Proteomes" id="UP000266301"/>
    </source>
</evidence>
<name>A0A386H252_9CLOT</name>
<sequence>MSTVSKEYINDLAQQLYDALNLKPNFDIEELIKQLGGKIVHDNSIQSFIDDFDAKIVKANYDDEEQFIVTIADFKHMNRKRFSMAHELGHLFLHMNFLKKDYWCNNLDAVGSERYRYGHSMEEKEADEFAAAFLMPKNQFKCIAKENDYNIEKIAKIFGVSRQAATIRANNLKIDLVNS</sequence>
<protein>
    <submittedName>
        <fullName evidence="2">ImmA/IrrE family metallo-endopeptidase</fullName>
    </submittedName>
</protein>
<dbReference type="Pfam" id="PF06114">
    <property type="entry name" value="Peptidase_M78"/>
    <property type="match status" value="1"/>
</dbReference>
<dbReference type="RefSeq" id="WP_119970410.1">
    <property type="nucleotide sequence ID" value="NZ_CP032416.1"/>
</dbReference>
<proteinExistence type="predicted"/>
<evidence type="ECO:0000259" key="1">
    <source>
        <dbReference type="Pfam" id="PF06114"/>
    </source>
</evidence>
<keyword evidence="3" id="KW-1185">Reference proteome</keyword>
<dbReference type="KEGG" id="cfer:D4Z93_03445"/>
<organism evidence="2 3">
    <name type="scientific">Clostridium fermenticellae</name>
    <dbReference type="NCBI Taxonomy" id="2068654"/>
    <lineage>
        <taxon>Bacteria</taxon>
        <taxon>Bacillati</taxon>
        <taxon>Bacillota</taxon>
        <taxon>Clostridia</taxon>
        <taxon>Eubacteriales</taxon>
        <taxon>Clostridiaceae</taxon>
        <taxon>Clostridium</taxon>
    </lineage>
</organism>
<dbReference type="InterPro" id="IPR010359">
    <property type="entry name" value="IrrE_HExxH"/>
</dbReference>
<dbReference type="AlphaFoldDB" id="A0A386H252"/>
<reference evidence="2 3" key="1">
    <citation type="journal article" date="2019" name="Int. J. Syst. Evol. Microbiol.">
        <title>Clostridium fermenticellae sp. nov., isolated from the mud in a fermentation cellar for the production of the Chinese liquor, baijiu.</title>
        <authorList>
            <person name="Xu P.X."/>
            <person name="Chai L.J."/>
            <person name="Qiu T."/>
            <person name="Zhang X.J."/>
            <person name="Lu Z.M."/>
            <person name="Xiao C."/>
            <person name="Wang S.T."/>
            <person name="Shen C.H."/>
            <person name="Shi J.S."/>
            <person name="Xu Z.H."/>
        </authorList>
    </citation>
    <scope>NUCLEOTIDE SEQUENCE [LARGE SCALE GENOMIC DNA]</scope>
    <source>
        <strain evidence="2 3">JN500901</strain>
    </source>
</reference>
<evidence type="ECO:0000313" key="2">
    <source>
        <dbReference type="EMBL" id="AYD39625.1"/>
    </source>
</evidence>
<dbReference type="PANTHER" id="PTHR43236:SF2">
    <property type="entry name" value="BLL0069 PROTEIN"/>
    <property type="match status" value="1"/>
</dbReference>
<dbReference type="EMBL" id="CP032416">
    <property type="protein sequence ID" value="AYD39625.1"/>
    <property type="molecule type" value="Genomic_DNA"/>
</dbReference>
<feature type="domain" description="IrrE N-terminal-like" evidence="1">
    <location>
        <begin position="48"/>
        <end position="169"/>
    </location>
</feature>
<accession>A0A386H252</accession>
<dbReference type="Proteomes" id="UP000266301">
    <property type="component" value="Chromosome"/>
</dbReference>
<gene>
    <name evidence="2" type="ORF">D4Z93_03445</name>
</gene>